<organism evidence="1 2">
    <name type="scientific">Photobacterium rosenbergii</name>
    <dbReference type="NCBI Taxonomy" id="294936"/>
    <lineage>
        <taxon>Bacteria</taxon>
        <taxon>Pseudomonadati</taxon>
        <taxon>Pseudomonadota</taxon>
        <taxon>Gammaproteobacteria</taxon>
        <taxon>Vibrionales</taxon>
        <taxon>Vibrionaceae</taxon>
        <taxon>Photobacterium</taxon>
    </lineage>
</organism>
<dbReference type="OrthoDB" id="6215512at2"/>
<sequence length="84" mass="9236">MINENEIITTLEELEAFLISVENGGLGLTNVAGIALATNNADGRRFVAVLDDKHQLLMGRWVTEEVYENGKDLVRNGPNKSSLH</sequence>
<accession>A0A2T3NKS5</accession>
<gene>
    <name evidence="1" type="ORF">C9J01_03475</name>
</gene>
<dbReference type="Proteomes" id="UP000241346">
    <property type="component" value="Unassembled WGS sequence"/>
</dbReference>
<evidence type="ECO:0000313" key="2">
    <source>
        <dbReference type="Proteomes" id="UP000241346"/>
    </source>
</evidence>
<comment type="caution">
    <text evidence="1">The sequence shown here is derived from an EMBL/GenBank/DDBJ whole genome shotgun (WGS) entry which is preliminary data.</text>
</comment>
<protein>
    <submittedName>
        <fullName evidence="1">Uncharacterized protein</fullName>
    </submittedName>
</protein>
<dbReference type="RefSeq" id="WP_107296702.1">
    <property type="nucleotide sequence ID" value="NZ_PYMB01000001.1"/>
</dbReference>
<reference evidence="1 2" key="1">
    <citation type="submission" date="2018-03" db="EMBL/GenBank/DDBJ databases">
        <title>Whole genome sequencing of Histamine producing bacteria.</title>
        <authorList>
            <person name="Butler K."/>
        </authorList>
    </citation>
    <scope>NUCLEOTIDE SEQUENCE [LARGE SCALE GENOMIC DNA]</scope>
    <source>
        <strain evidence="1 2">DSM 19138</strain>
    </source>
</reference>
<dbReference type="AlphaFoldDB" id="A0A2T3NKS5"/>
<name>A0A2T3NKS5_9GAMM</name>
<dbReference type="EMBL" id="PYMB01000001">
    <property type="protein sequence ID" value="PSW16080.1"/>
    <property type="molecule type" value="Genomic_DNA"/>
</dbReference>
<proteinExistence type="predicted"/>
<evidence type="ECO:0000313" key="1">
    <source>
        <dbReference type="EMBL" id="PSW16080.1"/>
    </source>
</evidence>